<accession>K1TB18</accession>
<comment type="caution">
    <text evidence="1">The sequence shown here is derived from an EMBL/GenBank/DDBJ whole genome shotgun (WGS) entry which is preliminary data.</text>
</comment>
<dbReference type="AlphaFoldDB" id="K1TB18"/>
<evidence type="ECO:0000313" key="1">
    <source>
        <dbReference type="EMBL" id="EKC56466.1"/>
    </source>
</evidence>
<organism evidence="1">
    <name type="scientific">human gut metagenome</name>
    <dbReference type="NCBI Taxonomy" id="408170"/>
    <lineage>
        <taxon>unclassified sequences</taxon>
        <taxon>metagenomes</taxon>
        <taxon>organismal metagenomes</taxon>
    </lineage>
</organism>
<feature type="non-terminal residue" evidence="1">
    <location>
        <position position="61"/>
    </location>
</feature>
<name>K1TB18_9ZZZZ</name>
<reference evidence="1" key="1">
    <citation type="journal article" date="2013" name="Environ. Microbiol.">
        <title>Microbiota from the distal guts of lean and obese adolescents exhibit partial functional redundancy besides clear differences in community structure.</title>
        <authorList>
            <person name="Ferrer M."/>
            <person name="Ruiz A."/>
            <person name="Lanza F."/>
            <person name="Haange S.B."/>
            <person name="Oberbach A."/>
            <person name="Till H."/>
            <person name="Bargiela R."/>
            <person name="Campoy C."/>
            <person name="Segura M.T."/>
            <person name="Richter M."/>
            <person name="von Bergen M."/>
            <person name="Seifert J."/>
            <person name="Suarez A."/>
        </authorList>
    </citation>
    <scope>NUCLEOTIDE SEQUENCE</scope>
</reference>
<protein>
    <submittedName>
        <fullName evidence="1">Uncharacterized protein</fullName>
    </submittedName>
</protein>
<gene>
    <name evidence="1" type="ORF">LEA_14822</name>
</gene>
<dbReference type="EMBL" id="AJWY01010103">
    <property type="protein sequence ID" value="EKC56466.1"/>
    <property type="molecule type" value="Genomic_DNA"/>
</dbReference>
<proteinExistence type="predicted"/>
<sequence>MNKNFMYGVGAVKYKDFVVGYIEKNSFDMGGQKPESAKIEAEQVPGTPVLIIPQSNGSIAP</sequence>